<sequence>MKLSFEAASHHRIRVDASRKLDDEGNSLGSDRPAAAASFECV</sequence>
<feature type="region of interest" description="Disordered" evidence="1">
    <location>
        <begin position="16"/>
        <end position="42"/>
    </location>
</feature>
<dbReference type="EMBL" id="BEWI01000032">
    <property type="protein sequence ID" value="GAY22677.1"/>
    <property type="molecule type" value="Genomic_DNA"/>
</dbReference>
<protein>
    <submittedName>
        <fullName evidence="2">Uncharacterized protein</fullName>
    </submittedName>
</protein>
<gene>
    <name evidence="2" type="ORF">SFOMI_3238</name>
</gene>
<dbReference type="Proteomes" id="UP000221538">
    <property type="component" value="Unassembled WGS sequence"/>
</dbReference>
<proteinExistence type="predicted"/>
<evidence type="ECO:0000256" key="1">
    <source>
        <dbReference type="SAM" id="MobiDB-lite"/>
    </source>
</evidence>
<comment type="caution">
    <text evidence="2">The sequence shown here is derived from an EMBL/GenBank/DDBJ whole genome shotgun (WGS) entry which is preliminary data.</text>
</comment>
<reference evidence="2 3" key="2">
    <citation type="journal article" date="2013" name="Environ. Sci. Technol.">
        <title>The 4-tert-butylphenol-utilizing bacterium Sphingobium fuliginis OMI can degrade bisphenols via phenolic ring hydroxylation and meta-cleavage pathway.</title>
        <authorList>
            <person name="Ogata Y."/>
            <person name="Goda S."/>
            <person name="Toyama T."/>
            <person name="Sei K."/>
            <person name="Ike M."/>
        </authorList>
    </citation>
    <scope>NUCLEOTIDE SEQUENCE [LARGE SCALE GENOMIC DNA]</scope>
    <source>
        <strain evidence="2 3">OMI</strain>
    </source>
</reference>
<dbReference type="AlphaFoldDB" id="A0A292ZGV1"/>
<reference evidence="2 3" key="1">
    <citation type="journal article" date="2013" name="Biodegradation">
        <title>Occurrence of 4-tert-butylphenol (4-t-BP) biodegradation in an aquatic sample caused by the presence of Spirodela polyrrhiza and isolation of a 4-t-BP-utilizing bacterium.</title>
        <authorList>
            <person name="Ogata Y."/>
            <person name="Toyama T."/>
            <person name="Yu N."/>
            <person name="Wang X."/>
            <person name="Sei K."/>
            <person name="Ike M."/>
        </authorList>
    </citation>
    <scope>NUCLEOTIDE SEQUENCE [LARGE SCALE GENOMIC DNA]</scope>
    <source>
        <strain evidence="2 3">OMI</strain>
    </source>
</reference>
<accession>A0A292ZGV1</accession>
<evidence type="ECO:0000313" key="2">
    <source>
        <dbReference type="EMBL" id="GAY22677.1"/>
    </source>
</evidence>
<organism evidence="2 3">
    <name type="scientific">Sphingobium fuliginis (strain ATCC 27551)</name>
    <dbReference type="NCBI Taxonomy" id="336203"/>
    <lineage>
        <taxon>Bacteria</taxon>
        <taxon>Pseudomonadati</taxon>
        <taxon>Pseudomonadota</taxon>
        <taxon>Alphaproteobacteria</taxon>
        <taxon>Sphingomonadales</taxon>
        <taxon>Sphingomonadaceae</taxon>
        <taxon>Sphingobium</taxon>
    </lineage>
</organism>
<evidence type="ECO:0000313" key="3">
    <source>
        <dbReference type="Proteomes" id="UP000221538"/>
    </source>
</evidence>
<name>A0A292ZGV1_SPHSA</name>